<sequence length="143" mass="15510">MTNRPTADVRLGDLRHVDRALYPRRLPELFEGVLQRQCIDHRGEHAHVVGLGAIHARAGTGHATPDVAPADHHGDVDREGLAQLDNVLGDLADHNAVDARARGSGESLTRELENDATPPPRHEAGDDGFDDAFFLGHQEPMVA</sequence>
<dbReference type="EMBL" id="CAFABA010000230">
    <property type="protein sequence ID" value="CAB4836753.1"/>
    <property type="molecule type" value="Genomic_DNA"/>
</dbReference>
<accession>A0A6J7AVJ5</accession>
<name>A0A6J7AVJ5_9ZZZZ</name>
<protein>
    <submittedName>
        <fullName evidence="2">Unannotated protein</fullName>
    </submittedName>
</protein>
<feature type="region of interest" description="Disordered" evidence="1">
    <location>
        <begin position="97"/>
        <end position="135"/>
    </location>
</feature>
<organism evidence="2">
    <name type="scientific">freshwater metagenome</name>
    <dbReference type="NCBI Taxonomy" id="449393"/>
    <lineage>
        <taxon>unclassified sequences</taxon>
        <taxon>metagenomes</taxon>
        <taxon>ecological metagenomes</taxon>
    </lineage>
</organism>
<proteinExistence type="predicted"/>
<reference evidence="2" key="1">
    <citation type="submission" date="2020-05" db="EMBL/GenBank/DDBJ databases">
        <authorList>
            <person name="Chiriac C."/>
            <person name="Salcher M."/>
            <person name="Ghai R."/>
            <person name="Kavagutti S V."/>
        </authorList>
    </citation>
    <scope>NUCLEOTIDE SEQUENCE</scope>
</reference>
<dbReference type="AlphaFoldDB" id="A0A6J7AVJ5"/>
<evidence type="ECO:0000313" key="2">
    <source>
        <dbReference type="EMBL" id="CAB4836753.1"/>
    </source>
</evidence>
<gene>
    <name evidence="2" type="ORF">UFOPK3139_03198</name>
</gene>
<evidence type="ECO:0000256" key="1">
    <source>
        <dbReference type="SAM" id="MobiDB-lite"/>
    </source>
</evidence>
<feature type="compositionally biased region" description="Basic and acidic residues" evidence="1">
    <location>
        <begin position="97"/>
        <end position="113"/>
    </location>
</feature>